<proteinExistence type="predicted"/>
<reference evidence="1 2" key="1">
    <citation type="submission" date="2017-12" db="EMBL/GenBank/DDBJ databases">
        <authorList>
            <person name="Hurst M.R.H."/>
        </authorList>
    </citation>
    <scope>NUCLEOTIDE SEQUENCE [LARGE SCALE GENOMIC DNA]</scope>
    <source>
        <strain evidence="1 2">SY-3-19</strain>
    </source>
</reference>
<organism evidence="1 2">
    <name type="scientific">Hyphococcus luteus</name>
    <dbReference type="NCBI Taxonomy" id="2058213"/>
    <lineage>
        <taxon>Bacteria</taxon>
        <taxon>Pseudomonadati</taxon>
        <taxon>Pseudomonadota</taxon>
        <taxon>Alphaproteobacteria</taxon>
        <taxon>Parvularculales</taxon>
        <taxon>Parvularculaceae</taxon>
        <taxon>Hyphococcus</taxon>
    </lineage>
</organism>
<gene>
    <name evidence="1" type="ORF">CW354_09700</name>
</gene>
<dbReference type="AlphaFoldDB" id="A0A2S7K7S2"/>
<dbReference type="SUPFAM" id="SSF53335">
    <property type="entry name" value="S-adenosyl-L-methionine-dependent methyltransferases"/>
    <property type="match status" value="1"/>
</dbReference>
<evidence type="ECO:0000313" key="2">
    <source>
        <dbReference type="Proteomes" id="UP000239504"/>
    </source>
</evidence>
<dbReference type="Proteomes" id="UP000239504">
    <property type="component" value="Unassembled WGS sequence"/>
</dbReference>
<dbReference type="EMBL" id="PJCH01000005">
    <property type="protein sequence ID" value="PQA88546.1"/>
    <property type="molecule type" value="Genomic_DNA"/>
</dbReference>
<dbReference type="Pfam" id="PF13489">
    <property type="entry name" value="Methyltransf_23"/>
    <property type="match status" value="1"/>
</dbReference>
<dbReference type="RefSeq" id="WP_104829790.1">
    <property type="nucleotide sequence ID" value="NZ_PJCH01000005.1"/>
</dbReference>
<dbReference type="Gene3D" id="3.40.50.150">
    <property type="entry name" value="Vaccinia Virus protein VP39"/>
    <property type="match status" value="1"/>
</dbReference>
<dbReference type="InterPro" id="IPR029063">
    <property type="entry name" value="SAM-dependent_MTases_sf"/>
</dbReference>
<sequence>MPDIVPEWKDRGLLAESDHDLLQFRSAMEFIEKIQFDGISTIADTGSGPGHQAFVFSQLGLDVTCIDYLKPAYDLKWMKPDDVGDAVFDAVWSHHCLEHIPDPIGALISWRKMLCENGTLFLTVPEIGLTMSSGHITSFNLPLLVYILAVAGFDTSTKCFTKSRSHLRALVRKAANYAPEEEGRITSMSKLAERDVFPPSVVNAIKKTGRFTAKDISLDWFGEKSHPNLLAEEAYSFVVSNLWRKI</sequence>
<name>A0A2S7K7S2_9PROT</name>
<dbReference type="CDD" id="cd02440">
    <property type="entry name" value="AdoMet_MTases"/>
    <property type="match status" value="1"/>
</dbReference>
<keyword evidence="2" id="KW-1185">Reference proteome</keyword>
<evidence type="ECO:0000313" key="1">
    <source>
        <dbReference type="EMBL" id="PQA88546.1"/>
    </source>
</evidence>
<accession>A0A2S7K7S2</accession>
<protein>
    <submittedName>
        <fullName evidence="1">Uncharacterized protein</fullName>
    </submittedName>
</protein>
<comment type="caution">
    <text evidence="1">The sequence shown here is derived from an EMBL/GenBank/DDBJ whole genome shotgun (WGS) entry which is preliminary data.</text>
</comment>